<accession>A0ACC2V291</accession>
<comment type="caution">
    <text evidence="1">The sequence shown here is derived from an EMBL/GenBank/DDBJ whole genome shotgun (WGS) entry which is preliminary data.</text>
</comment>
<dbReference type="Proteomes" id="UP001241377">
    <property type="component" value="Unassembled WGS sequence"/>
</dbReference>
<dbReference type="EMBL" id="JASBWR010000127">
    <property type="protein sequence ID" value="KAJ9093117.1"/>
    <property type="molecule type" value="Genomic_DNA"/>
</dbReference>
<gene>
    <name evidence="1" type="ORF">QFC19_008460</name>
</gene>
<keyword evidence="2" id="KW-1185">Reference proteome</keyword>
<organism evidence="1 2">
    <name type="scientific">Naganishia cerealis</name>
    <dbReference type="NCBI Taxonomy" id="610337"/>
    <lineage>
        <taxon>Eukaryota</taxon>
        <taxon>Fungi</taxon>
        <taxon>Dikarya</taxon>
        <taxon>Basidiomycota</taxon>
        <taxon>Agaricomycotina</taxon>
        <taxon>Tremellomycetes</taxon>
        <taxon>Filobasidiales</taxon>
        <taxon>Filobasidiaceae</taxon>
        <taxon>Naganishia</taxon>
    </lineage>
</organism>
<name>A0ACC2V291_9TREE</name>
<evidence type="ECO:0000313" key="1">
    <source>
        <dbReference type="EMBL" id="KAJ9093117.1"/>
    </source>
</evidence>
<reference evidence="1" key="1">
    <citation type="submission" date="2023-04" db="EMBL/GenBank/DDBJ databases">
        <title>Draft Genome sequencing of Naganishia species isolated from polar environments using Oxford Nanopore Technology.</title>
        <authorList>
            <person name="Leo P."/>
            <person name="Venkateswaran K."/>
        </authorList>
    </citation>
    <scope>NUCLEOTIDE SEQUENCE</scope>
    <source>
        <strain evidence="1">MNA-CCFEE 5261</strain>
    </source>
</reference>
<evidence type="ECO:0000313" key="2">
    <source>
        <dbReference type="Proteomes" id="UP001241377"/>
    </source>
</evidence>
<sequence>MSISPLAEIIDFFGQLSLYATVCIIVAWGPVSLYLAGGLILRLFGTSENSRVIQKGPVVVQKEPRVVRKELRVAHSGPSQEVSLGPDNVEVQATPTKETKRPRGGRNHAAGLAAYQAEIMNWHDLQIPKGYSLNVTACHIGTSATDGHAKKKKDHEDMPLRKTSREFAERVSRDMRDWSVNRR</sequence>
<protein>
    <submittedName>
        <fullName evidence="1">Uncharacterized protein</fullName>
    </submittedName>
</protein>
<proteinExistence type="predicted"/>